<feature type="region of interest" description="Disordered" evidence="1">
    <location>
        <begin position="236"/>
        <end position="287"/>
    </location>
</feature>
<gene>
    <name evidence="2" type="ORF">EVA_20639</name>
</gene>
<proteinExistence type="predicted"/>
<sequence length="287" mass="31878">MKTSITKIDLRHLENGTHFEFMTACSTFFAAKSYENELVNNTLKTFNEALKAEDEQLKIFISNEEVKNVTANDQLRDNCYTYLRACVKAHANALASPVRKAAEKMLATIDKYNLRVSVGIDKETGLLRNIIDDLKKDGSFTEALTTMGMKPVFDEMERTNQAVAQAQDARDRLNEQRIVGGMAEARRATDEAYGNLCFILESAAAMFGAPFKTDIPSWNSTVNRYKANLELKQAVNAAKRKEEADKPKPEPQPEGGNQPKPEPQPQPEGGTTEGGHADVPPTEVHPE</sequence>
<organism evidence="2">
    <name type="scientific">gut metagenome</name>
    <dbReference type="NCBI Taxonomy" id="749906"/>
    <lineage>
        <taxon>unclassified sequences</taxon>
        <taxon>metagenomes</taxon>
        <taxon>organismal metagenomes</taxon>
    </lineage>
</organism>
<evidence type="ECO:0000256" key="1">
    <source>
        <dbReference type="SAM" id="MobiDB-lite"/>
    </source>
</evidence>
<protein>
    <submittedName>
        <fullName evidence="2">Hemagglutinin protein HagB</fullName>
    </submittedName>
</protein>
<accession>J9F8M1</accession>
<dbReference type="EMBL" id="AMCI01008299">
    <property type="protein sequence ID" value="EJW91251.1"/>
    <property type="molecule type" value="Genomic_DNA"/>
</dbReference>
<reference evidence="2" key="1">
    <citation type="journal article" date="2012" name="PLoS ONE">
        <title>Gene sets for utilization of primary and secondary nutrition supplies in the distal gut of endangered iberian lynx.</title>
        <authorList>
            <person name="Alcaide M."/>
            <person name="Messina E."/>
            <person name="Richter M."/>
            <person name="Bargiela R."/>
            <person name="Peplies J."/>
            <person name="Huws S.A."/>
            <person name="Newbold C.J."/>
            <person name="Golyshin P.N."/>
            <person name="Simon M.A."/>
            <person name="Lopez G."/>
            <person name="Yakimov M.M."/>
            <person name="Ferrer M."/>
        </authorList>
    </citation>
    <scope>NUCLEOTIDE SEQUENCE</scope>
</reference>
<dbReference type="AlphaFoldDB" id="J9F8M1"/>
<comment type="caution">
    <text evidence="2">The sequence shown here is derived from an EMBL/GenBank/DDBJ whole genome shotgun (WGS) entry which is preliminary data.</text>
</comment>
<name>J9F8M1_9ZZZZ</name>
<evidence type="ECO:0000313" key="2">
    <source>
        <dbReference type="EMBL" id="EJW91251.1"/>
    </source>
</evidence>
<feature type="compositionally biased region" description="Basic and acidic residues" evidence="1">
    <location>
        <begin position="239"/>
        <end position="251"/>
    </location>
</feature>
<dbReference type="Pfam" id="PF19775">
    <property type="entry name" value="DUF6261"/>
    <property type="match status" value="1"/>
</dbReference>
<dbReference type="InterPro" id="IPR046228">
    <property type="entry name" value="DUF6261"/>
</dbReference>